<sequence>MDEDMGSADAENHDSQNKSHVSTPISEASIPTPERVIKDMQFLQNSWANLADLEQEELVQLEVADTEQEDNIETPTSTPTQQNLHTKEEAFKVVVSRKRGKKAHSMS</sequence>
<feature type="compositionally biased region" description="Polar residues" evidence="1">
    <location>
        <begin position="73"/>
        <end position="84"/>
    </location>
</feature>
<dbReference type="Proteomes" id="UP000265520">
    <property type="component" value="Unassembled WGS sequence"/>
</dbReference>
<feature type="region of interest" description="Disordered" evidence="1">
    <location>
        <begin position="1"/>
        <end position="31"/>
    </location>
</feature>
<keyword evidence="3" id="KW-1185">Reference proteome</keyword>
<dbReference type="EMBL" id="LXQA010016122">
    <property type="protein sequence ID" value="MCH89422.1"/>
    <property type="molecule type" value="Genomic_DNA"/>
</dbReference>
<feature type="region of interest" description="Disordered" evidence="1">
    <location>
        <begin position="65"/>
        <end position="89"/>
    </location>
</feature>
<gene>
    <name evidence="2" type="ORF">A2U01_0010318</name>
</gene>
<evidence type="ECO:0000256" key="1">
    <source>
        <dbReference type="SAM" id="MobiDB-lite"/>
    </source>
</evidence>
<reference evidence="2 3" key="1">
    <citation type="journal article" date="2018" name="Front. Plant Sci.">
        <title>Red Clover (Trifolium pratense) and Zigzag Clover (T. medium) - A Picture of Genomic Similarities and Differences.</title>
        <authorList>
            <person name="Dluhosova J."/>
            <person name="Istvanek J."/>
            <person name="Nedelnik J."/>
            <person name="Repkova J."/>
        </authorList>
    </citation>
    <scope>NUCLEOTIDE SEQUENCE [LARGE SCALE GENOMIC DNA]</scope>
    <source>
        <strain evidence="3">cv. 10/8</strain>
        <tissue evidence="2">Leaf</tissue>
    </source>
</reference>
<proteinExistence type="predicted"/>
<organism evidence="2 3">
    <name type="scientific">Trifolium medium</name>
    <dbReference type="NCBI Taxonomy" id="97028"/>
    <lineage>
        <taxon>Eukaryota</taxon>
        <taxon>Viridiplantae</taxon>
        <taxon>Streptophyta</taxon>
        <taxon>Embryophyta</taxon>
        <taxon>Tracheophyta</taxon>
        <taxon>Spermatophyta</taxon>
        <taxon>Magnoliopsida</taxon>
        <taxon>eudicotyledons</taxon>
        <taxon>Gunneridae</taxon>
        <taxon>Pentapetalae</taxon>
        <taxon>rosids</taxon>
        <taxon>fabids</taxon>
        <taxon>Fabales</taxon>
        <taxon>Fabaceae</taxon>
        <taxon>Papilionoideae</taxon>
        <taxon>50 kb inversion clade</taxon>
        <taxon>NPAAA clade</taxon>
        <taxon>Hologalegina</taxon>
        <taxon>IRL clade</taxon>
        <taxon>Trifolieae</taxon>
        <taxon>Trifolium</taxon>
    </lineage>
</organism>
<evidence type="ECO:0000313" key="2">
    <source>
        <dbReference type="EMBL" id="MCH89422.1"/>
    </source>
</evidence>
<name>A0A392MPF1_9FABA</name>
<accession>A0A392MPF1</accession>
<dbReference type="AlphaFoldDB" id="A0A392MPF1"/>
<protein>
    <submittedName>
        <fullName evidence="2">Uncharacterized protein</fullName>
    </submittedName>
</protein>
<evidence type="ECO:0000313" key="3">
    <source>
        <dbReference type="Proteomes" id="UP000265520"/>
    </source>
</evidence>
<comment type="caution">
    <text evidence="2">The sequence shown here is derived from an EMBL/GenBank/DDBJ whole genome shotgun (WGS) entry which is preliminary data.</text>
</comment>